<dbReference type="STRING" id="1404245.CGLY_05125"/>
<evidence type="ECO:0000256" key="1">
    <source>
        <dbReference type="ARBA" id="ARBA00005417"/>
    </source>
</evidence>
<evidence type="ECO:0000313" key="7">
    <source>
        <dbReference type="Proteomes" id="UP000023703"/>
    </source>
</evidence>
<keyword evidence="3" id="KW-0547">Nucleotide-binding</keyword>
<dbReference type="Proteomes" id="UP000023703">
    <property type="component" value="Chromosome"/>
</dbReference>
<dbReference type="EMBL" id="CP006842">
    <property type="protein sequence ID" value="AHW63473.1"/>
    <property type="molecule type" value="Genomic_DNA"/>
</dbReference>
<dbReference type="eggNOG" id="COG1121">
    <property type="taxonomic scope" value="Bacteria"/>
</dbReference>
<comment type="similarity">
    <text evidence="1">Belongs to the ABC transporter superfamily.</text>
</comment>
<dbReference type="PANTHER" id="PTHR42734:SF5">
    <property type="entry name" value="IRON TRANSPORT SYSTEM ATP-BINDING PROTEIN HI_0361-RELATED"/>
    <property type="match status" value="1"/>
</dbReference>
<dbReference type="CDD" id="cd03235">
    <property type="entry name" value="ABC_Metallic_Cations"/>
    <property type="match status" value="1"/>
</dbReference>
<dbReference type="AlphaFoldDB" id="X5DK44"/>
<protein>
    <submittedName>
        <fullName evidence="6">ABC-type manganese transporter, ATPase subunit</fullName>
    </submittedName>
</protein>
<reference evidence="6 7" key="1">
    <citation type="journal article" date="2015" name="Int. J. Syst. Evol. Microbiol.">
        <title>Revisiting Corynebacterium glyciniphilum (ex Kubota et al., 1972) sp. nov., nom. rev., isolated from putrefied banana.</title>
        <authorList>
            <person name="Al-Dilaimi A."/>
            <person name="Bednarz H."/>
            <person name="Lomker A."/>
            <person name="Niehaus K."/>
            <person name="Kalinowski J."/>
            <person name="Ruckert C."/>
        </authorList>
    </citation>
    <scope>NUCLEOTIDE SEQUENCE [LARGE SCALE GENOMIC DNA]</scope>
    <source>
        <strain evidence="6">AJ 3170</strain>
    </source>
</reference>
<dbReference type="GO" id="GO:0016887">
    <property type="term" value="F:ATP hydrolysis activity"/>
    <property type="evidence" value="ECO:0007669"/>
    <property type="project" value="InterPro"/>
</dbReference>
<keyword evidence="7" id="KW-1185">Reference proteome</keyword>
<proteinExistence type="inferred from homology"/>
<dbReference type="SMART" id="SM00382">
    <property type="entry name" value="AAA"/>
    <property type="match status" value="1"/>
</dbReference>
<dbReference type="PROSITE" id="PS50893">
    <property type="entry name" value="ABC_TRANSPORTER_2"/>
    <property type="match status" value="1"/>
</dbReference>
<dbReference type="InterPro" id="IPR050153">
    <property type="entry name" value="Metal_Ion_Import_ABC"/>
</dbReference>
<dbReference type="InterPro" id="IPR027417">
    <property type="entry name" value="P-loop_NTPase"/>
</dbReference>
<dbReference type="GO" id="GO:0005524">
    <property type="term" value="F:ATP binding"/>
    <property type="evidence" value="ECO:0007669"/>
    <property type="project" value="UniProtKB-KW"/>
</dbReference>
<dbReference type="SUPFAM" id="SSF52540">
    <property type="entry name" value="P-loop containing nucleoside triphosphate hydrolases"/>
    <property type="match status" value="1"/>
</dbReference>
<keyword evidence="2" id="KW-0813">Transport</keyword>
<gene>
    <name evidence="6" type="ORF">CGLY_05125</name>
</gene>
<dbReference type="InterPro" id="IPR003439">
    <property type="entry name" value="ABC_transporter-like_ATP-bd"/>
</dbReference>
<dbReference type="OrthoDB" id="5296765at2"/>
<dbReference type="InterPro" id="IPR003593">
    <property type="entry name" value="AAA+_ATPase"/>
</dbReference>
<dbReference type="HOGENOM" id="CLU_000604_1_11_11"/>
<keyword evidence="4" id="KW-0067">ATP-binding</keyword>
<feature type="domain" description="ABC transporter" evidence="5">
    <location>
        <begin position="5"/>
        <end position="229"/>
    </location>
</feature>
<evidence type="ECO:0000256" key="4">
    <source>
        <dbReference type="ARBA" id="ARBA00022840"/>
    </source>
</evidence>
<dbReference type="KEGG" id="cgy:CGLY_05125"/>
<evidence type="ECO:0000259" key="5">
    <source>
        <dbReference type="PROSITE" id="PS50893"/>
    </source>
</evidence>
<evidence type="ECO:0000313" key="6">
    <source>
        <dbReference type="EMBL" id="AHW63473.1"/>
    </source>
</evidence>
<name>X5DK44_9CORY</name>
<organism evidence="6 7">
    <name type="scientific">Corynebacterium glyciniphilum AJ 3170</name>
    <dbReference type="NCBI Taxonomy" id="1404245"/>
    <lineage>
        <taxon>Bacteria</taxon>
        <taxon>Bacillati</taxon>
        <taxon>Actinomycetota</taxon>
        <taxon>Actinomycetes</taxon>
        <taxon>Mycobacteriales</taxon>
        <taxon>Corynebacteriaceae</taxon>
        <taxon>Corynebacterium</taxon>
    </lineage>
</organism>
<evidence type="ECO:0000256" key="2">
    <source>
        <dbReference type="ARBA" id="ARBA00022448"/>
    </source>
</evidence>
<dbReference type="Pfam" id="PF00005">
    <property type="entry name" value="ABC_tran"/>
    <property type="match status" value="1"/>
</dbReference>
<sequence>MGHAITLRDVSVSYGTVRALKDVSLELDAGAIHGLIGMNGSGKSTLFNTLTGGVRPDSGTVTVTGSTAYVPQSEKVDWTFPVSVRDVVMTGRYGHMGLLKRPRDTDRHAVDDALARTDLTTLADRQIGQLSGGQKKRTFVARGLAQDAGVVLLDEPFAGVDTVSQSTISDLLRAMADDGRCVLISTHDLGSVPELCDTVTMLQRTVVAHGSPADVLTTENLLSTFSTPEHTPGTEA</sequence>
<dbReference type="Gene3D" id="3.40.50.300">
    <property type="entry name" value="P-loop containing nucleotide triphosphate hydrolases"/>
    <property type="match status" value="1"/>
</dbReference>
<evidence type="ECO:0000256" key="3">
    <source>
        <dbReference type="ARBA" id="ARBA00022741"/>
    </source>
</evidence>
<accession>X5DK44</accession>
<dbReference type="PANTHER" id="PTHR42734">
    <property type="entry name" value="METAL TRANSPORT SYSTEM ATP-BINDING PROTEIN TM_0124-RELATED"/>
    <property type="match status" value="1"/>
</dbReference>
<dbReference type="RefSeq" id="WP_052539695.1">
    <property type="nucleotide sequence ID" value="NZ_CP006842.1"/>
</dbReference>